<organism evidence="2 3">
    <name type="scientific">Porites evermanni</name>
    <dbReference type="NCBI Taxonomy" id="104178"/>
    <lineage>
        <taxon>Eukaryota</taxon>
        <taxon>Metazoa</taxon>
        <taxon>Cnidaria</taxon>
        <taxon>Anthozoa</taxon>
        <taxon>Hexacorallia</taxon>
        <taxon>Scleractinia</taxon>
        <taxon>Fungiina</taxon>
        <taxon>Poritidae</taxon>
        <taxon>Porites</taxon>
    </lineage>
</organism>
<sequence>MDLFERIFTVFCNEYVQGAVNNAVFYCESHRTMDSKKRSHVANGITPNKPTEKRARDSRRNIRGPLDFSSENVENLENLEPPVNIHKSQWHTCSLFVIFSLVISSGIKKSPLVMSAIKSPVGLHRWTFYEERALVEFVGLV</sequence>
<evidence type="ECO:0000313" key="3">
    <source>
        <dbReference type="Proteomes" id="UP001159427"/>
    </source>
</evidence>
<dbReference type="Proteomes" id="UP001159427">
    <property type="component" value="Unassembled WGS sequence"/>
</dbReference>
<evidence type="ECO:0000313" key="2">
    <source>
        <dbReference type="EMBL" id="CAH3027934.1"/>
    </source>
</evidence>
<feature type="region of interest" description="Disordered" evidence="1">
    <location>
        <begin position="37"/>
        <end position="58"/>
    </location>
</feature>
<evidence type="ECO:0000256" key="1">
    <source>
        <dbReference type="SAM" id="MobiDB-lite"/>
    </source>
</evidence>
<accession>A0ABN8MIT4</accession>
<gene>
    <name evidence="2" type="ORF">PEVE_00032764</name>
</gene>
<name>A0ABN8MIT4_9CNID</name>
<keyword evidence="3" id="KW-1185">Reference proteome</keyword>
<dbReference type="EMBL" id="CALNXI010000480">
    <property type="protein sequence ID" value="CAH3027934.1"/>
    <property type="molecule type" value="Genomic_DNA"/>
</dbReference>
<reference evidence="2 3" key="1">
    <citation type="submission" date="2022-05" db="EMBL/GenBank/DDBJ databases">
        <authorList>
            <consortium name="Genoscope - CEA"/>
            <person name="William W."/>
        </authorList>
    </citation>
    <scope>NUCLEOTIDE SEQUENCE [LARGE SCALE GENOMIC DNA]</scope>
</reference>
<protein>
    <submittedName>
        <fullName evidence="2">Uncharacterized protein</fullName>
    </submittedName>
</protein>
<proteinExistence type="predicted"/>
<comment type="caution">
    <text evidence="2">The sequence shown here is derived from an EMBL/GenBank/DDBJ whole genome shotgun (WGS) entry which is preliminary data.</text>
</comment>